<organism evidence="4 5">
    <name type="scientific">Nakamurella endophytica</name>
    <dbReference type="NCBI Taxonomy" id="1748367"/>
    <lineage>
        <taxon>Bacteria</taxon>
        <taxon>Bacillati</taxon>
        <taxon>Actinomycetota</taxon>
        <taxon>Actinomycetes</taxon>
        <taxon>Nakamurellales</taxon>
        <taxon>Nakamurellaceae</taxon>
        <taxon>Nakamurella</taxon>
    </lineage>
</organism>
<feature type="domain" description="DUF305" evidence="3">
    <location>
        <begin position="90"/>
        <end position="268"/>
    </location>
</feature>
<accession>A0A917TD03</accession>
<dbReference type="InterPro" id="IPR012347">
    <property type="entry name" value="Ferritin-like"/>
</dbReference>
<reference evidence="4" key="2">
    <citation type="submission" date="2020-09" db="EMBL/GenBank/DDBJ databases">
        <authorList>
            <person name="Sun Q."/>
            <person name="Zhou Y."/>
        </authorList>
    </citation>
    <scope>NUCLEOTIDE SEQUENCE</scope>
    <source>
        <strain evidence="4">CGMCC 4.7308</strain>
    </source>
</reference>
<reference evidence="4" key="1">
    <citation type="journal article" date="2014" name="Int. J. Syst. Evol. Microbiol.">
        <title>Complete genome sequence of Corynebacterium casei LMG S-19264T (=DSM 44701T), isolated from a smear-ripened cheese.</title>
        <authorList>
            <consortium name="US DOE Joint Genome Institute (JGI-PGF)"/>
            <person name="Walter F."/>
            <person name="Albersmeier A."/>
            <person name="Kalinowski J."/>
            <person name="Ruckert C."/>
        </authorList>
    </citation>
    <scope>NUCLEOTIDE SEQUENCE</scope>
    <source>
        <strain evidence="4">CGMCC 4.7308</strain>
    </source>
</reference>
<dbReference type="RefSeq" id="WP_188944897.1">
    <property type="nucleotide sequence ID" value="NZ_BMNA01000019.1"/>
</dbReference>
<comment type="caution">
    <text evidence="4">The sequence shown here is derived from an EMBL/GenBank/DDBJ whole genome shotgun (WGS) entry which is preliminary data.</text>
</comment>
<dbReference type="AlphaFoldDB" id="A0A917TD03"/>
<dbReference type="InterPro" id="IPR005183">
    <property type="entry name" value="DUF305_CopM-like"/>
</dbReference>
<gene>
    <name evidence="4" type="ORF">GCM10011594_42820</name>
</gene>
<dbReference type="EMBL" id="BMNA01000019">
    <property type="protein sequence ID" value="GGM18175.1"/>
    <property type="molecule type" value="Genomic_DNA"/>
</dbReference>
<evidence type="ECO:0000313" key="5">
    <source>
        <dbReference type="Proteomes" id="UP000655208"/>
    </source>
</evidence>
<dbReference type="Pfam" id="PF03713">
    <property type="entry name" value="DUF305"/>
    <property type="match status" value="1"/>
</dbReference>
<proteinExistence type="predicted"/>
<dbReference type="PANTHER" id="PTHR36933:SF1">
    <property type="entry name" value="SLL0788 PROTEIN"/>
    <property type="match status" value="1"/>
</dbReference>
<dbReference type="Gene3D" id="1.20.1260.10">
    <property type="match status" value="1"/>
</dbReference>
<feature type="transmembrane region" description="Helical" evidence="2">
    <location>
        <begin position="50"/>
        <end position="72"/>
    </location>
</feature>
<sequence>MTAPGPGPAGSADAGPAAGTPDAAGAVPAGPAEPDRGRGPVARWGVRGTVVLAALAAVVLLAVGATLGVALAPQRSASAGPLGGTPSAVDVGFAQDMIVHHNQGVLLAHYGELDGTDPDTRTVAYDINYTQTAQLGQMQGWLALWGAPQVDSGTPMAWMSAGGHGGMAGMAGMSASAGATDTAAGGIDPANGVIMPGMASNADIAKLKSLRGKASDVFFLQLMIRHHQGGAVMMQYAAAHADVPTVRNFAGKMLETQSSEISVMTQMLSGMGGRPLPFTAPVLPTG</sequence>
<dbReference type="Proteomes" id="UP000655208">
    <property type="component" value="Unassembled WGS sequence"/>
</dbReference>
<keyword evidence="2" id="KW-1133">Transmembrane helix</keyword>
<name>A0A917TD03_9ACTN</name>
<evidence type="ECO:0000256" key="1">
    <source>
        <dbReference type="SAM" id="MobiDB-lite"/>
    </source>
</evidence>
<evidence type="ECO:0000259" key="3">
    <source>
        <dbReference type="Pfam" id="PF03713"/>
    </source>
</evidence>
<feature type="region of interest" description="Disordered" evidence="1">
    <location>
        <begin position="1"/>
        <end position="41"/>
    </location>
</feature>
<evidence type="ECO:0000313" key="4">
    <source>
        <dbReference type="EMBL" id="GGM18175.1"/>
    </source>
</evidence>
<keyword evidence="5" id="KW-1185">Reference proteome</keyword>
<keyword evidence="2" id="KW-0812">Transmembrane</keyword>
<dbReference type="PANTHER" id="PTHR36933">
    <property type="entry name" value="SLL0788 PROTEIN"/>
    <property type="match status" value="1"/>
</dbReference>
<keyword evidence="2" id="KW-0472">Membrane</keyword>
<evidence type="ECO:0000256" key="2">
    <source>
        <dbReference type="SAM" id="Phobius"/>
    </source>
</evidence>
<feature type="compositionally biased region" description="Low complexity" evidence="1">
    <location>
        <begin position="1"/>
        <end position="32"/>
    </location>
</feature>
<protein>
    <submittedName>
        <fullName evidence="4">DUF305 domain-containing protein</fullName>
    </submittedName>
</protein>